<proteinExistence type="predicted"/>
<reference evidence="1" key="1">
    <citation type="submission" date="2013-08" db="EMBL/GenBank/DDBJ databases">
        <authorList>
            <person name="Mendez C."/>
            <person name="Richter M."/>
            <person name="Ferrer M."/>
            <person name="Sanchez J."/>
        </authorList>
    </citation>
    <scope>NUCLEOTIDE SEQUENCE</scope>
</reference>
<dbReference type="EMBL" id="AUZY01003992">
    <property type="protein sequence ID" value="EQD65586.1"/>
    <property type="molecule type" value="Genomic_DNA"/>
</dbReference>
<organism evidence="1">
    <name type="scientific">mine drainage metagenome</name>
    <dbReference type="NCBI Taxonomy" id="410659"/>
    <lineage>
        <taxon>unclassified sequences</taxon>
        <taxon>metagenomes</taxon>
        <taxon>ecological metagenomes</taxon>
    </lineage>
</organism>
<sequence length="230" mass="26178">MEAALQGLQKAIATGQLKDRNKMERRLGKIQARHPQVNDLYDLDLRETGEGVRLFWQIKQDRKNWREAREGAYLLRTNLTAETAEELWSKYMQLTEAEASFRALKSELSVRPLYHQLEPRVKAHILVAFLGYALWVTLKHLLKRRPPVVPTPSASGVDNAQPMTPMRAIALLSTLQSADIVLPTTDGREIRLRRITEPTAEQKSLLRQLGISLPEHLRLQRECSADSAVA</sequence>
<gene>
    <name evidence="1" type="ORF">B1B_06276</name>
</gene>
<comment type="caution">
    <text evidence="1">The sequence shown here is derived from an EMBL/GenBank/DDBJ whole genome shotgun (WGS) entry which is preliminary data.</text>
</comment>
<accession>T1AYC3</accession>
<reference evidence="1" key="2">
    <citation type="journal article" date="2014" name="ISME J.">
        <title>Microbial stratification in low pH oxic and suboxic macroscopic growths along an acid mine drainage.</title>
        <authorList>
            <person name="Mendez-Garcia C."/>
            <person name="Mesa V."/>
            <person name="Sprenger R.R."/>
            <person name="Richter M."/>
            <person name="Diez M.S."/>
            <person name="Solano J."/>
            <person name="Bargiela R."/>
            <person name="Golyshina O.V."/>
            <person name="Manteca A."/>
            <person name="Ramos J.L."/>
            <person name="Gallego J.R."/>
            <person name="Llorente I."/>
            <person name="Martins Dos Santos V.A."/>
            <person name="Jensen O.N."/>
            <person name="Pelaez A.I."/>
            <person name="Sanchez J."/>
            <person name="Ferrer M."/>
        </authorList>
    </citation>
    <scope>NUCLEOTIDE SEQUENCE</scope>
</reference>
<name>T1AYC3_9ZZZZ</name>
<evidence type="ECO:0000313" key="1">
    <source>
        <dbReference type="EMBL" id="EQD65586.1"/>
    </source>
</evidence>
<dbReference type="AlphaFoldDB" id="T1AYC3"/>
<protein>
    <submittedName>
        <fullName evidence="1">Transposase, IS4 family protein</fullName>
    </submittedName>
</protein>
<dbReference type="InterPro" id="IPR012337">
    <property type="entry name" value="RNaseH-like_sf"/>
</dbReference>
<dbReference type="SUPFAM" id="SSF53098">
    <property type="entry name" value="Ribonuclease H-like"/>
    <property type="match status" value="1"/>
</dbReference>